<dbReference type="Proteomes" id="UP000078200">
    <property type="component" value="Unassembled WGS sequence"/>
</dbReference>
<organism evidence="1 2">
    <name type="scientific">Glossina austeni</name>
    <name type="common">Savannah tsetse fly</name>
    <dbReference type="NCBI Taxonomy" id="7395"/>
    <lineage>
        <taxon>Eukaryota</taxon>
        <taxon>Metazoa</taxon>
        <taxon>Ecdysozoa</taxon>
        <taxon>Arthropoda</taxon>
        <taxon>Hexapoda</taxon>
        <taxon>Insecta</taxon>
        <taxon>Pterygota</taxon>
        <taxon>Neoptera</taxon>
        <taxon>Endopterygota</taxon>
        <taxon>Diptera</taxon>
        <taxon>Brachycera</taxon>
        <taxon>Muscomorpha</taxon>
        <taxon>Hippoboscoidea</taxon>
        <taxon>Glossinidae</taxon>
        <taxon>Glossina</taxon>
    </lineage>
</organism>
<protein>
    <submittedName>
        <fullName evidence="1">Uncharacterized protein</fullName>
    </submittedName>
</protein>
<reference evidence="1" key="1">
    <citation type="submission" date="2020-05" db="UniProtKB">
        <authorList>
            <consortium name="EnsemblMetazoa"/>
        </authorList>
    </citation>
    <scope>IDENTIFICATION</scope>
    <source>
        <strain evidence="1">TTRI</strain>
    </source>
</reference>
<keyword evidence="2" id="KW-1185">Reference proteome</keyword>
<name>A0A1A9UWM6_GLOAU</name>
<dbReference type="VEuPathDB" id="VectorBase:GAUT018226"/>
<sequence length="88" mass="10105">MSIVCVFFLGIYSGIQQAYRIIDFFFQHIYFAFELLITYTFANKGLAYFTAVRHKNCVLNSAQLPQITLDGSRGYVKLAQLKLQAKKV</sequence>
<evidence type="ECO:0000313" key="1">
    <source>
        <dbReference type="EnsemblMetazoa" id="GAUT018226-PA"/>
    </source>
</evidence>
<dbReference type="AlphaFoldDB" id="A0A1A9UWM6"/>
<proteinExistence type="predicted"/>
<evidence type="ECO:0000313" key="2">
    <source>
        <dbReference type="Proteomes" id="UP000078200"/>
    </source>
</evidence>
<accession>A0A1A9UWM6</accession>
<dbReference type="EnsemblMetazoa" id="GAUT018226-RA">
    <property type="protein sequence ID" value="GAUT018226-PA"/>
    <property type="gene ID" value="GAUT018226"/>
</dbReference>